<feature type="region of interest" description="Disordered" evidence="1">
    <location>
        <begin position="1"/>
        <end position="20"/>
    </location>
</feature>
<reference evidence="2 3" key="1">
    <citation type="journal article" date="2023" name="Plants (Basel)">
        <title>Bridging the Gap: Combining Genomics and Transcriptomics Approaches to Understand Stylosanthes scabra, an Orphan Legume from the Brazilian Caatinga.</title>
        <authorList>
            <person name="Ferreira-Neto J.R.C."/>
            <person name="da Silva M.D."/>
            <person name="Binneck E."/>
            <person name="de Melo N.F."/>
            <person name="da Silva R.H."/>
            <person name="de Melo A.L.T.M."/>
            <person name="Pandolfi V."/>
            <person name="Bustamante F.O."/>
            <person name="Brasileiro-Vidal A.C."/>
            <person name="Benko-Iseppon A.M."/>
        </authorList>
    </citation>
    <scope>NUCLEOTIDE SEQUENCE [LARGE SCALE GENOMIC DNA]</scope>
    <source>
        <tissue evidence="2">Leaves</tissue>
    </source>
</reference>
<feature type="region of interest" description="Disordered" evidence="1">
    <location>
        <begin position="121"/>
        <end position="147"/>
    </location>
</feature>
<dbReference type="Proteomes" id="UP001341840">
    <property type="component" value="Unassembled WGS sequence"/>
</dbReference>
<accession>A0ABU6WE09</accession>
<feature type="compositionally biased region" description="Low complexity" evidence="1">
    <location>
        <begin position="164"/>
        <end position="177"/>
    </location>
</feature>
<proteinExistence type="predicted"/>
<feature type="region of interest" description="Disordered" evidence="1">
    <location>
        <begin position="164"/>
        <end position="183"/>
    </location>
</feature>
<evidence type="ECO:0000313" key="3">
    <source>
        <dbReference type="Proteomes" id="UP001341840"/>
    </source>
</evidence>
<sequence>MKYHQHLKKDDESASKITSGAGEGPILAIKKSTTPKIIQESEKFVEWAQHDSALMTSLDASMTLTYENKAILDGLPDEYDGYVTSVMSRMTTFTIPEAESFLFAYEDRINKKNKPPPMAHLTQANNSANSDQTYGRGGRNGRGAGRGHTIHTCYHRFDPSYQYQTQPQQPNVPYANSYPPPPPTSFHQPKAYLTAPSTTSETNWLSRILYCRARLREESIALRT</sequence>
<comment type="caution">
    <text evidence="2">The sequence shown here is derived from an EMBL/GenBank/DDBJ whole genome shotgun (WGS) entry which is preliminary data.</text>
</comment>
<evidence type="ECO:0000313" key="2">
    <source>
        <dbReference type="EMBL" id="MED6182750.1"/>
    </source>
</evidence>
<keyword evidence="3" id="KW-1185">Reference proteome</keyword>
<organism evidence="2 3">
    <name type="scientific">Stylosanthes scabra</name>
    <dbReference type="NCBI Taxonomy" id="79078"/>
    <lineage>
        <taxon>Eukaryota</taxon>
        <taxon>Viridiplantae</taxon>
        <taxon>Streptophyta</taxon>
        <taxon>Embryophyta</taxon>
        <taxon>Tracheophyta</taxon>
        <taxon>Spermatophyta</taxon>
        <taxon>Magnoliopsida</taxon>
        <taxon>eudicotyledons</taxon>
        <taxon>Gunneridae</taxon>
        <taxon>Pentapetalae</taxon>
        <taxon>rosids</taxon>
        <taxon>fabids</taxon>
        <taxon>Fabales</taxon>
        <taxon>Fabaceae</taxon>
        <taxon>Papilionoideae</taxon>
        <taxon>50 kb inversion clade</taxon>
        <taxon>dalbergioids sensu lato</taxon>
        <taxon>Dalbergieae</taxon>
        <taxon>Pterocarpus clade</taxon>
        <taxon>Stylosanthes</taxon>
    </lineage>
</organism>
<gene>
    <name evidence="2" type="ORF">PIB30_031628</name>
</gene>
<name>A0ABU6WE09_9FABA</name>
<protein>
    <submittedName>
        <fullName evidence="2">Uncharacterized protein</fullName>
    </submittedName>
</protein>
<dbReference type="EMBL" id="JASCZI010181379">
    <property type="protein sequence ID" value="MED6182750.1"/>
    <property type="molecule type" value="Genomic_DNA"/>
</dbReference>
<evidence type="ECO:0000256" key="1">
    <source>
        <dbReference type="SAM" id="MobiDB-lite"/>
    </source>
</evidence>
<feature type="compositionally biased region" description="Polar residues" evidence="1">
    <location>
        <begin position="122"/>
        <end position="133"/>
    </location>
</feature>
<feature type="compositionally biased region" description="Gly residues" evidence="1">
    <location>
        <begin position="135"/>
        <end position="146"/>
    </location>
</feature>